<name>A0ABN9D2N2_9NEOB</name>
<proteinExistence type="predicted"/>
<evidence type="ECO:0000313" key="1">
    <source>
        <dbReference type="EMBL" id="CAI9565926.1"/>
    </source>
</evidence>
<dbReference type="EMBL" id="CATNWA010013892">
    <property type="protein sequence ID" value="CAI9565926.1"/>
    <property type="molecule type" value="Genomic_DNA"/>
</dbReference>
<keyword evidence="2" id="KW-1185">Reference proteome</keyword>
<accession>A0ABN9D2N2</accession>
<gene>
    <name evidence="1" type="ORF">SPARVUS_LOCUS6236842</name>
</gene>
<comment type="caution">
    <text evidence="1">The sequence shown here is derived from an EMBL/GenBank/DDBJ whole genome shotgun (WGS) entry which is preliminary data.</text>
</comment>
<dbReference type="Proteomes" id="UP001162483">
    <property type="component" value="Unassembled WGS sequence"/>
</dbReference>
<reference evidence="1" key="1">
    <citation type="submission" date="2023-05" db="EMBL/GenBank/DDBJ databases">
        <authorList>
            <person name="Stuckert A."/>
        </authorList>
    </citation>
    <scope>NUCLEOTIDE SEQUENCE</scope>
</reference>
<evidence type="ECO:0000313" key="2">
    <source>
        <dbReference type="Proteomes" id="UP001162483"/>
    </source>
</evidence>
<sequence>MFFTDKTRLYTYQRSNR</sequence>
<protein>
    <submittedName>
        <fullName evidence="1">Uncharacterized protein</fullName>
    </submittedName>
</protein>
<organism evidence="1 2">
    <name type="scientific">Staurois parvus</name>
    <dbReference type="NCBI Taxonomy" id="386267"/>
    <lineage>
        <taxon>Eukaryota</taxon>
        <taxon>Metazoa</taxon>
        <taxon>Chordata</taxon>
        <taxon>Craniata</taxon>
        <taxon>Vertebrata</taxon>
        <taxon>Euteleostomi</taxon>
        <taxon>Amphibia</taxon>
        <taxon>Batrachia</taxon>
        <taxon>Anura</taxon>
        <taxon>Neobatrachia</taxon>
        <taxon>Ranoidea</taxon>
        <taxon>Ranidae</taxon>
        <taxon>Staurois</taxon>
    </lineage>
</organism>